<gene>
    <name evidence="2" type="ORF">Nepgr_013564</name>
</gene>
<reference evidence="2" key="1">
    <citation type="submission" date="2023-05" db="EMBL/GenBank/DDBJ databases">
        <title>Nepenthes gracilis genome sequencing.</title>
        <authorList>
            <person name="Fukushima K."/>
        </authorList>
    </citation>
    <scope>NUCLEOTIDE SEQUENCE</scope>
    <source>
        <strain evidence="2">SING2019-196</strain>
    </source>
</reference>
<organism evidence="2 3">
    <name type="scientific">Nepenthes gracilis</name>
    <name type="common">Slender pitcher plant</name>
    <dbReference type="NCBI Taxonomy" id="150966"/>
    <lineage>
        <taxon>Eukaryota</taxon>
        <taxon>Viridiplantae</taxon>
        <taxon>Streptophyta</taxon>
        <taxon>Embryophyta</taxon>
        <taxon>Tracheophyta</taxon>
        <taxon>Spermatophyta</taxon>
        <taxon>Magnoliopsida</taxon>
        <taxon>eudicotyledons</taxon>
        <taxon>Gunneridae</taxon>
        <taxon>Pentapetalae</taxon>
        <taxon>Caryophyllales</taxon>
        <taxon>Nepenthaceae</taxon>
        <taxon>Nepenthes</taxon>
    </lineage>
</organism>
<accession>A0AAD3SI73</accession>
<protein>
    <submittedName>
        <fullName evidence="2">Uncharacterized protein</fullName>
    </submittedName>
</protein>
<sequence length="68" mass="6972">MRLHDPGVSGVSLPVNEAIGPSQLGPAEGPSSVLVVQDLLAPLDVGGPPDVPIPWQQPDLLMRGAPCL</sequence>
<dbReference type="EMBL" id="BSYO01000011">
    <property type="protein sequence ID" value="GMH11723.1"/>
    <property type="molecule type" value="Genomic_DNA"/>
</dbReference>
<dbReference type="AlphaFoldDB" id="A0AAD3SI73"/>
<comment type="caution">
    <text evidence="2">The sequence shown here is derived from an EMBL/GenBank/DDBJ whole genome shotgun (WGS) entry which is preliminary data.</text>
</comment>
<evidence type="ECO:0000313" key="3">
    <source>
        <dbReference type="Proteomes" id="UP001279734"/>
    </source>
</evidence>
<dbReference type="Proteomes" id="UP001279734">
    <property type="component" value="Unassembled WGS sequence"/>
</dbReference>
<evidence type="ECO:0000313" key="2">
    <source>
        <dbReference type="EMBL" id="GMH11723.1"/>
    </source>
</evidence>
<evidence type="ECO:0000256" key="1">
    <source>
        <dbReference type="SAM" id="MobiDB-lite"/>
    </source>
</evidence>
<name>A0AAD3SI73_NEPGR</name>
<keyword evidence="3" id="KW-1185">Reference proteome</keyword>
<proteinExistence type="predicted"/>
<feature type="region of interest" description="Disordered" evidence="1">
    <location>
        <begin position="1"/>
        <end position="29"/>
    </location>
</feature>